<dbReference type="Gramene" id="KCW58621">
    <property type="protein sequence ID" value="KCW58621"/>
    <property type="gene ID" value="EUGRSUZ_H01286"/>
</dbReference>
<dbReference type="PROSITE" id="PS51375">
    <property type="entry name" value="PPR"/>
    <property type="match status" value="1"/>
</dbReference>
<dbReference type="InterPro" id="IPR011990">
    <property type="entry name" value="TPR-like_helical_dom_sf"/>
</dbReference>
<evidence type="ECO:0000256" key="2">
    <source>
        <dbReference type="PROSITE-ProRule" id="PRU00708"/>
    </source>
</evidence>
<evidence type="ECO:0000256" key="1">
    <source>
        <dbReference type="ARBA" id="ARBA00022737"/>
    </source>
</evidence>
<sequence>MHKKDVMTWNTSIAGYERSDFAACSSLGLMKCEQQIHGVIIQKGLEGSIGLANALIDMYAMCGSINDSHRMFNSMSHRNLLSWSSMMVGYVPHGHGREAIKSFYDMGRCGVRLDKIVFMPVLSACSHADLVNEGLMYFELMGDYNVTPSQEIYGCVTDLLGHAGRVEEAYQLMESMPLRPDESSVGLPSWSLYSTRT</sequence>
<accession>A0A059AY89</accession>
<dbReference type="AlphaFoldDB" id="A0A059AY89"/>
<evidence type="ECO:0000313" key="3">
    <source>
        <dbReference type="EMBL" id="KCW58621.1"/>
    </source>
</evidence>
<organism evidence="3">
    <name type="scientific">Eucalyptus grandis</name>
    <name type="common">Flooded gum</name>
    <dbReference type="NCBI Taxonomy" id="71139"/>
    <lineage>
        <taxon>Eukaryota</taxon>
        <taxon>Viridiplantae</taxon>
        <taxon>Streptophyta</taxon>
        <taxon>Embryophyta</taxon>
        <taxon>Tracheophyta</taxon>
        <taxon>Spermatophyta</taxon>
        <taxon>Magnoliopsida</taxon>
        <taxon>eudicotyledons</taxon>
        <taxon>Gunneridae</taxon>
        <taxon>Pentapetalae</taxon>
        <taxon>rosids</taxon>
        <taxon>malvids</taxon>
        <taxon>Myrtales</taxon>
        <taxon>Myrtaceae</taxon>
        <taxon>Myrtoideae</taxon>
        <taxon>Eucalypteae</taxon>
        <taxon>Eucalyptus</taxon>
    </lineage>
</organism>
<name>A0A059AY89_EUCGR</name>
<protein>
    <recommendedName>
        <fullName evidence="4">Pentacotripeptide-repeat region of PRORP domain-containing protein</fullName>
    </recommendedName>
</protein>
<gene>
    <name evidence="3" type="ORF">EUGRSUZ_H01286</name>
</gene>
<proteinExistence type="predicted"/>
<dbReference type="STRING" id="71139.A0A059AY89"/>
<dbReference type="PANTHER" id="PTHR47926">
    <property type="entry name" value="PENTATRICOPEPTIDE REPEAT-CONTAINING PROTEIN"/>
    <property type="match status" value="1"/>
</dbReference>
<dbReference type="Gene3D" id="1.25.40.10">
    <property type="entry name" value="Tetratricopeptide repeat domain"/>
    <property type="match status" value="2"/>
</dbReference>
<dbReference type="InterPro" id="IPR002885">
    <property type="entry name" value="PPR_rpt"/>
</dbReference>
<reference evidence="3" key="1">
    <citation type="submission" date="2013-07" db="EMBL/GenBank/DDBJ databases">
        <title>The genome of Eucalyptus grandis.</title>
        <authorList>
            <person name="Schmutz J."/>
            <person name="Hayes R."/>
            <person name="Myburg A."/>
            <person name="Tuskan G."/>
            <person name="Grattapaglia D."/>
            <person name="Rokhsar D.S."/>
        </authorList>
    </citation>
    <scope>NUCLEOTIDE SEQUENCE</scope>
    <source>
        <tissue evidence="3">Leaf extractions</tissue>
    </source>
</reference>
<dbReference type="EMBL" id="KK198760">
    <property type="protein sequence ID" value="KCW58621.1"/>
    <property type="molecule type" value="Genomic_DNA"/>
</dbReference>
<dbReference type="InterPro" id="IPR046960">
    <property type="entry name" value="PPR_At4g14850-like_plant"/>
</dbReference>
<evidence type="ECO:0008006" key="4">
    <source>
        <dbReference type="Google" id="ProtNLM"/>
    </source>
</evidence>
<keyword evidence="1" id="KW-0677">Repeat</keyword>
<dbReference type="Pfam" id="PF01535">
    <property type="entry name" value="PPR"/>
    <property type="match status" value="3"/>
</dbReference>
<dbReference type="PANTHER" id="PTHR47926:SF448">
    <property type="entry name" value="PENTACOTRIPEPTIDE-REPEAT REGION OF PRORP DOMAIN-CONTAINING PROTEIN"/>
    <property type="match status" value="1"/>
</dbReference>
<dbReference type="InParanoid" id="A0A059AY89"/>
<dbReference type="GO" id="GO:0003723">
    <property type="term" value="F:RNA binding"/>
    <property type="evidence" value="ECO:0007669"/>
    <property type="project" value="InterPro"/>
</dbReference>
<feature type="repeat" description="PPR" evidence="2">
    <location>
        <begin position="79"/>
        <end position="113"/>
    </location>
</feature>
<dbReference type="GO" id="GO:0009451">
    <property type="term" value="P:RNA modification"/>
    <property type="evidence" value="ECO:0007669"/>
    <property type="project" value="InterPro"/>
</dbReference>
<dbReference type="OMA" id="NEDYCIT"/>
<dbReference type="FunFam" id="1.25.40.10:FF:000031">
    <property type="entry name" value="Pentatricopeptide repeat-containing protein mitochondrial"/>
    <property type="match status" value="1"/>
</dbReference>